<evidence type="ECO:0000313" key="1">
    <source>
        <dbReference type="EMBL" id="GGE41565.1"/>
    </source>
</evidence>
<gene>
    <name evidence="1" type="ORF">GCM10007276_18680</name>
</gene>
<proteinExistence type="predicted"/>
<dbReference type="EMBL" id="BMCP01000002">
    <property type="protein sequence ID" value="GGE41565.1"/>
    <property type="molecule type" value="Genomic_DNA"/>
</dbReference>
<reference evidence="1" key="2">
    <citation type="submission" date="2020-09" db="EMBL/GenBank/DDBJ databases">
        <authorList>
            <person name="Sun Q."/>
            <person name="Sedlacek I."/>
        </authorList>
    </citation>
    <scope>NUCLEOTIDE SEQUENCE</scope>
    <source>
        <strain evidence="1">CCM 7684</strain>
    </source>
</reference>
<sequence length="150" mass="16548">MRMTHEEEVPAALVAAGKSKGGAEVHCAEDTPVTSEQSDHRVMGLRHRGRFHHGHHSRDGSDIEAIKIVLYFADDDVAAFVVGALGVSRRQPGGALIQQPRWIGRSNKIGDESGRCQGADPLLRLMRRVMLKMKAYEVDQGFRLKAVPIQ</sequence>
<dbReference type="AlphaFoldDB" id="A0A8J2W3Q1"/>
<protein>
    <submittedName>
        <fullName evidence="1">Uncharacterized protein</fullName>
    </submittedName>
</protein>
<organism evidence="1 2">
    <name type="scientific">Agaricicola taiwanensis</name>
    <dbReference type="NCBI Taxonomy" id="591372"/>
    <lineage>
        <taxon>Bacteria</taxon>
        <taxon>Pseudomonadati</taxon>
        <taxon>Pseudomonadota</taxon>
        <taxon>Alphaproteobacteria</taxon>
        <taxon>Rhodobacterales</taxon>
        <taxon>Paracoccaceae</taxon>
        <taxon>Agaricicola</taxon>
    </lineage>
</organism>
<evidence type="ECO:0000313" key="2">
    <source>
        <dbReference type="Proteomes" id="UP000602745"/>
    </source>
</evidence>
<dbReference type="Proteomes" id="UP000602745">
    <property type="component" value="Unassembled WGS sequence"/>
</dbReference>
<accession>A0A8J2W3Q1</accession>
<reference evidence="1" key="1">
    <citation type="journal article" date="2014" name="Int. J. Syst. Evol. Microbiol.">
        <title>Complete genome sequence of Corynebacterium casei LMG S-19264T (=DSM 44701T), isolated from a smear-ripened cheese.</title>
        <authorList>
            <consortium name="US DOE Joint Genome Institute (JGI-PGF)"/>
            <person name="Walter F."/>
            <person name="Albersmeier A."/>
            <person name="Kalinowski J."/>
            <person name="Ruckert C."/>
        </authorList>
    </citation>
    <scope>NUCLEOTIDE SEQUENCE</scope>
    <source>
        <strain evidence="1">CCM 7684</strain>
    </source>
</reference>
<name>A0A8J2W3Q1_9RHOB</name>
<comment type="caution">
    <text evidence="1">The sequence shown here is derived from an EMBL/GenBank/DDBJ whole genome shotgun (WGS) entry which is preliminary data.</text>
</comment>
<keyword evidence="2" id="KW-1185">Reference proteome</keyword>